<feature type="compositionally biased region" description="Low complexity" evidence="1">
    <location>
        <begin position="123"/>
        <end position="140"/>
    </location>
</feature>
<feature type="compositionally biased region" description="Pro residues" evidence="1">
    <location>
        <begin position="79"/>
        <end position="89"/>
    </location>
</feature>
<dbReference type="EMBL" id="OZ034819">
    <property type="protein sequence ID" value="CAL1392749.1"/>
    <property type="molecule type" value="Genomic_DNA"/>
</dbReference>
<reference evidence="2 3" key="1">
    <citation type="submission" date="2024-04" db="EMBL/GenBank/DDBJ databases">
        <authorList>
            <person name="Fracassetti M."/>
        </authorList>
    </citation>
    <scope>NUCLEOTIDE SEQUENCE [LARGE SCALE GENOMIC DNA]</scope>
</reference>
<name>A0AAV2F3M6_9ROSI</name>
<feature type="region of interest" description="Disordered" evidence="1">
    <location>
        <begin position="35"/>
        <end position="166"/>
    </location>
</feature>
<dbReference type="AlphaFoldDB" id="A0AAV2F3M6"/>
<sequence>MSPPSSLFVFSLYAAQTHRWQIKRDSEVETVVFSGPLRSPSSAGPSDPPSLVVDLGDTRDAPLARPPGRAPRSAAPRRAPLPAPDPSPTRRPLSLISVTLAVVPPPRPPCRAARSAAARRARPPSSSAPSRCRPPRSTAPHSAAPPLESAGPVPRPVAPPPPPCPLARRFSLVGADGVELFHHTGPCQIRESR</sequence>
<gene>
    <name evidence="2" type="ORF">LTRI10_LOCUS33369</name>
</gene>
<accession>A0AAV2F3M6</accession>
<evidence type="ECO:0000256" key="1">
    <source>
        <dbReference type="SAM" id="MobiDB-lite"/>
    </source>
</evidence>
<evidence type="ECO:0000313" key="2">
    <source>
        <dbReference type="EMBL" id="CAL1392749.1"/>
    </source>
</evidence>
<organism evidence="2 3">
    <name type="scientific">Linum trigynum</name>
    <dbReference type="NCBI Taxonomy" id="586398"/>
    <lineage>
        <taxon>Eukaryota</taxon>
        <taxon>Viridiplantae</taxon>
        <taxon>Streptophyta</taxon>
        <taxon>Embryophyta</taxon>
        <taxon>Tracheophyta</taxon>
        <taxon>Spermatophyta</taxon>
        <taxon>Magnoliopsida</taxon>
        <taxon>eudicotyledons</taxon>
        <taxon>Gunneridae</taxon>
        <taxon>Pentapetalae</taxon>
        <taxon>rosids</taxon>
        <taxon>fabids</taxon>
        <taxon>Malpighiales</taxon>
        <taxon>Linaceae</taxon>
        <taxon>Linum</taxon>
    </lineage>
</organism>
<proteinExistence type="predicted"/>
<evidence type="ECO:0000313" key="3">
    <source>
        <dbReference type="Proteomes" id="UP001497516"/>
    </source>
</evidence>
<protein>
    <submittedName>
        <fullName evidence="2">Uncharacterized protein</fullName>
    </submittedName>
</protein>
<feature type="compositionally biased region" description="Pro residues" evidence="1">
    <location>
        <begin position="153"/>
        <end position="165"/>
    </location>
</feature>
<dbReference type="Proteomes" id="UP001497516">
    <property type="component" value="Chromosome 6"/>
</dbReference>
<keyword evidence="3" id="KW-1185">Reference proteome</keyword>